<dbReference type="GO" id="GO:0031640">
    <property type="term" value="P:killing of cells of another organism"/>
    <property type="evidence" value="ECO:0007669"/>
    <property type="project" value="UniProtKB-KW"/>
</dbReference>
<dbReference type="InterPro" id="IPR001916">
    <property type="entry name" value="Glyco_hydro_22"/>
</dbReference>
<dbReference type="Pfam" id="PF00062">
    <property type="entry name" value="Lys"/>
    <property type="match status" value="1"/>
</dbReference>
<feature type="signal peptide" evidence="8">
    <location>
        <begin position="1"/>
        <end position="16"/>
    </location>
</feature>
<evidence type="ECO:0000256" key="6">
    <source>
        <dbReference type="ARBA" id="ARBA00023295"/>
    </source>
</evidence>
<proteinExistence type="inferred from homology"/>
<dbReference type="InterPro" id="IPR019799">
    <property type="entry name" value="Glyco_hydro_22_CS"/>
</dbReference>
<feature type="chain" id="PRO_5043732548" description="lysozyme" evidence="8">
    <location>
        <begin position="17"/>
        <end position="136"/>
    </location>
</feature>
<evidence type="ECO:0000256" key="5">
    <source>
        <dbReference type="ARBA" id="ARBA00023157"/>
    </source>
</evidence>
<dbReference type="PANTHER" id="PTHR11407:SF63">
    <property type="entry name" value="LYSOZYME C"/>
    <property type="match status" value="1"/>
</dbReference>
<dbReference type="PRINTS" id="PR00135">
    <property type="entry name" value="LYZLACT"/>
</dbReference>
<evidence type="ECO:0000313" key="11">
    <source>
        <dbReference type="Proteomes" id="UP001461498"/>
    </source>
</evidence>
<dbReference type="PROSITE" id="PS00128">
    <property type="entry name" value="GLYCOSYL_HYDROL_F22_1"/>
    <property type="match status" value="1"/>
</dbReference>
<organism evidence="10 11">
    <name type="scientific">Rhynocoris fuscipes</name>
    <dbReference type="NCBI Taxonomy" id="488301"/>
    <lineage>
        <taxon>Eukaryota</taxon>
        <taxon>Metazoa</taxon>
        <taxon>Ecdysozoa</taxon>
        <taxon>Arthropoda</taxon>
        <taxon>Hexapoda</taxon>
        <taxon>Insecta</taxon>
        <taxon>Pterygota</taxon>
        <taxon>Neoptera</taxon>
        <taxon>Paraneoptera</taxon>
        <taxon>Hemiptera</taxon>
        <taxon>Heteroptera</taxon>
        <taxon>Panheteroptera</taxon>
        <taxon>Cimicomorpha</taxon>
        <taxon>Reduviidae</taxon>
        <taxon>Harpactorinae</taxon>
        <taxon>Harpactorini</taxon>
        <taxon>Rhynocoris</taxon>
    </lineage>
</organism>
<feature type="domain" description="Glycosyl hydrolases family 22 (GH22)" evidence="9">
    <location>
        <begin position="87"/>
        <end position="105"/>
    </location>
</feature>
<protein>
    <recommendedName>
        <fullName evidence="3">lysozyme</fullName>
        <ecNumber evidence="3">3.2.1.17</ecNumber>
    </recommendedName>
</protein>
<dbReference type="EMBL" id="JAPXFL010000007">
    <property type="protein sequence ID" value="KAK9504304.1"/>
    <property type="molecule type" value="Genomic_DNA"/>
</dbReference>
<sequence>MKVILAIFCLIGLTQAKVFSRCELVSVLRSNGIPANDMKDWVCLVEHESSRITSRKGGPNRNGSFDHGLFQINDKYWCRNGVKGGDCNIKCEDLRQDDISEAVKCALKIKRRHGFNAWYGWKNHCKNKPLPNISNC</sequence>
<dbReference type="Gene3D" id="1.10.530.10">
    <property type="match status" value="1"/>
</dbReference>
<dbReference type="AlphaFoldDB" id="A0AAW1D032"/>
<evidence type="ECO:0000256" key="7">
    <source>
        <dbReference type="RuleBase" id="RU004440"/>
    </source>
</evidence>
<dbReference type="SUPFAM" id="SSF53955">
    <property type="entry name" value="Lysozyme-like"/>
    <property type="match status" value="1"/>
</dbReference>
<name>A0AAW1D032_9HEMI</name>
<keyword evidence="11" id="KW-1185">Reference proteome</keyword>
<dbReference type="GO" id="GO:0042742">
    <property type="term" value="P:defense response to bacterium"/>
    <property type="evidence" value="ECO:0007669"/>
    <property type="project" value="UniProtKB-KW"/>
</dbReference>
<dbReference type="PRINTS" id="PR00137">
    <property type="entry name" value="LYSOZYME"/>
</dbReference>
<dbReference type="SMART" id="SM00263">
    <property type="entry name" value="LYZ1"/>
    <property type="match status" value="1"/>
</dbReference>
<keyword evidence="8" id="KW-0732">Signal</keyword>
<dbReference type="Proteomes" id="UP001461498">
    <property type="component" value="Unassembled WGS sequence"/>
</dbReference>
<dbReference type="PANTHER" id="PTHR11407">
    <property type="entry name" value="LYSOZYME C"/>
    <property type="match status" value="1"/>
</dbReference>
<keyword evidence="4" id="KW-0081">Bacteriolytic enzyme</keyword>
<gene>
    <name evidence="10" type="ORF">O3M35_010669</name>
</gene>
<comment type="caution">
    <text evidence="10">The sequence shown here is derived from an EMBL/GenBank/DDBJ whole genome shotgun (WGS) entry which is preliminary data.</text>
</comment>
<dbReference type="GO" id="GO:0003796">
    <property type="term" value="F:lysozyme activity"/>
    <property type="evidence" value="ECO:0007669"/>
    <property type="project" value="UniProtKB-EC"/>
</dbReference>
<evidence type="ECO:0000256" key="3">
    <source>
        <dbReference type="ARBA" id="ARBA00012732"/>
    </source>
</evidence>
<comment type="catalytic activity">
    <reaction evidence="1">
        <text>Hydrolysis of (1-&gt;4)-beta-linkages between N-acetylmuramic acid and N-acetyl-D-glucosamine residues in a peptidoglycan and between N-acetyl-D-glucosamine residues in chitodextrins.</text>
        <dbReference type="EC" id="3.2.1.17"/>
    </reaction>
</comment>
<evidence type="ECO:0000256" key="1">
    <source>
        <dbReference type="ARBA" id="ARBA00000632"/>
    </source>
</evidence>
<evidence type="ECO:0000256" key="8">
    <source>
        <dbReference type="SAM" id="SignalP"/>
    </source>
</evidence>
<reference evidence="10 11" key="1">
    <citation type="submission" date="2022-12" db="EMBL/GenBank/DDBJ databases">
        <title>Chromosome-level genome assembly of true bugs.</title>
        <authorList>
            <person name="Ma L."/>
            <person name="Li H."/>
        </authorList>
    </citation>
    <scope>NUCLEOTIDE SEQUENCE [LARGE SCALE GENOMIC DNA]</scope>
    <source>
        <strain evidence="10">Lab_2022b</strain>
    </source>
</reference>
<dbReference type="InterPro" id="IPR000974">
    <property type="entry name" value="Glyco_hydro_22_lys"/>
</dbReference>
<evidence type="ECO:0000313" key="10">
    <source>
        <dbReference type="EMBL" id="KAK9504304.1"/>
    </source>
</evidence>
<dbReference type="EC" id="3.2.1.17" evidence="3"/>
<dbReference type="InterPro" id="IPR023346">
    <property type="entry name" value="Lysozyme-like_dom_sf"/>
</dbReference>
<dbReference type="CDD" id="cd16899">
    <property type="entry name" value="LYZ_C_invert"/>
    <property type="match status" value="1"/>
</dbReference>
<keyword evidence="6" id="KW-0326">Glycosidase</keyword>
<accession>A0AAW1D032</accession>
<evidence type="ECO:0000256" key="4">
    <source>
        <dbReference type="ARBA" id="ARBA00022638"/>
    </source>
</evidence>
<keyword evidence="5" id="KW-1015">Disulfide bond</keyword>
<dbReference type="FunFam" id="1.10.530.10:FF:000001">
    <property type="entry name" value="Lysozyme C"/>
    <property type="match status" value="1"/>
</dbReference>
<dbReference type="PROSITE" id="PS51348">
    <property type="entry name" value="GLYCOSYL_HYDROL_F22_2"/>
    <property type="match status" value="1"/>
</dbReference>
<comment type="similarity">
    <text evidence="2 7">Belongs to the glycosyl hydrolase 22 family.</text>
</comment>
<keyword evidence="4" id="KW-0929">Antimicrobial</keyword>
<evidence type="ECO:0000256" key="2">
    <source>
        <dbReference type="ARBA" id="ARBA00010859"/>
    </source>
</evidence>
<keyword evidence="6" id="KW-0378">Hydrolase</keyword>
<evidence type="ECO:0000259" key="9">
    <source>
        <dbReference type="PROSITE" id="PS00128"/>
    </source>
</evidence>